<dbReference type="Ensembl" id="ENSPMAT00000010849.1">
    <property type="protein sequence ID" value="ENSPMAP00000010803.1"/>
    <property type="gene ID" value="ENSPMAG00000009829.1"/>
</dbReference>
<evidence type="ECO:0000259" key="8">
    <source>
        <dbReference type="SMART" id="SM00848"/>
    </source>
</evidence>
<dbReference type="GO" id="GO:0006508">
    <property type="term" value="P:proteolysis"/>
    <property type="evidence" value="ECO:0007669"/>
    <property type="project" value="UniProtKB-KW"/>
</dbReference>
<dbReference type="InterPro" id="IPR013128">
    <property type="entry name" value="Peptidase_C1A"/>
</dbReference>
<feature type="domain" description="Peptidase C1A papain C-terminal" evidence="7">
    <location>
        <begin position="78"/>
        <end position="170"/>
    </location>
</feature>
<proteinExistence type="inferred from homology"/>
<dbReference type="PANTHER" id="PTHR12411">
    <property type="entry name" value="CYSTEINE PROTEASE FAMILY C1-RELATED"/>
    <property type="match status" value="1"/>
</dbReference>
<evidence type="ECO:0000256" key="1">
    <source>
        <dbReference type="ARBA" id="ARBA00008455"/>
    </source>
</evidence>
<reference evidence="9" key="1">
    <citation type="submission" date="2025-08" db="UniProtKB">
        <authorList>
            <consortium name="Ensembl"/>
        </authorList>
    </citation>
    <scope>IDENTIFICATION</scope>
</reference>
<evidence type="ECO:0000256" key="6">
    <source>
        <dbReference type="ARBA" id="ARBA00023157"/>
    </source>
</evidence>
<evidence type="ECO:0000259" key="7">
    <source>
        <dbReference type="SMART" id="SM00645"/>
    </source>
</evidence>
<dbReference type="SUPFAM" id="SSF54001">
    <property type="entry name" value="Cysteine proteinases"/>
    <property type="match status" value="1"/>
</dbReference>
<sequence length="170" mass="19278">AQAEEGQRRLVWEHNLKMIDRHNLEEALGKHSYTLAMNQFGDMTEEEFVQTMTRPMLVNETEVAAEFVTFEPPPNFTAPSRVDWRKTGAVTDVKNQGACGSCWAFSSTGALEGQWKLRRGQLVSLSEQNLVDCSRVGNYGCRGGFMVNAFKYIHQNRGIAYERSYPYTGQ</sequence>
<feature type="domain" description="Cathepsin propeptide inhibitor" evidence="8">
    <location>
        <begin position="3"/>
        <end position="48"/>
    </location>
</feature>
<dbReference type="Pfam" id="PF00112">
    <property type="entry name" value="Peptidase_C1"/>
    <property type="match status" value="1"/>
</dbReference>
<evidence type="ECO:0000256" key="3">
    <source>
        <dbReference type="ARBA" id="ARBA00022801"/>
    </source>
</evidence>
<dbReference type="PROSITE" id="PS00139">
    <property type="entry name" value="THIOL_PROTEASE_CYS"/>
    <property type="match status" value="1"/>
</dbReference>
<dbReference type="AlphaFoldDB" id="S4S012"/>
<dbReference type="InterPro" id="IPR000668">
    <property type="entry name" value="Peptidase_C1A_C"/>
</dbReference>
<dbReference type="STRING" id="7757.ENSPMAP00000010803"/>
<dbReference type="GeneTree" id="ENSGT00940000153321"/>
<dbReference type="FunFam" id="3.90.70.10:FF:000332">
    <property type="entry name" value="Cathepsin L1"/>
    <property type="match status" value="1"/>
</dbReference>
<dbReference type="Gene3D" id="3.90.70.10">
    <property type="entry name" value="Cysteine proteinases"/>
    <property type="match status" value="1"/>
</dbReference>
<dbReference type="Pfam" id="PF08246">
    <property type="entry name" value="Inhibitor_I29"/>
    <property type="match status" value="1"/>
</dbReference>
<keyword evidence="6" id="KW-1015">Disulfide bond</keyword>
<protein>
    <submittedName>
        <fullName evidence="9">Uncharacterized protein</fullName>
    </submittedName>
</protein>
<evidence type="ECO:0000256" key="4">
    <source>
        <dbReference type="ARBA" id="ARBA00022807"/>
    </source>
</evidence>
<accession>S4S012</accession>
<dbReference type="InterPro" id="IPR000169">
    <property type="entry name" value="Pept_cys_AS"/>
</dbReference>
<organism evidence="9">
    <name type="scientific">Petromyzon marinus</name>
    <name type="common">Sea lamprey</name>
    <dbReference type="NCBI Taxonomy" id="7757"/>
    <lineage>
        <taxon>Eukaryota</taxon>
        <taxon>Metazoa</taxon>
        <taxon>Chordata</taxon>
        <taxon>Craniata</taxon>
        <taxon>Vertebrata</taxon>
        <taxon>Cyclostomata</taxon>
        <taxon>Hyperoartia</taxon>
        <taxon>Petromyzontiformes</taxon>
        <taxon>Petromyzontidae</taxon>
        <taxon>Petromyzon</taxon>
    </lineage>
</organism>
<dbReference type="HOGENOM" id="CLU_012184_7_0_1"/>
<dbReference type="OMA" id="INSHNRE"/>
<dbReference type="SMART" id="SM00848">
    <property type="entry name" value="Inhibitor_I29"/>
    <property type="match status" value="1"/>
</dbReference>
<dbReference type="GO" id="GO:0008234">
    <property type="term" value="F:cysteine-type peptidase activity"/>
    <property type="evidence" value="ECO:0007669"/>
    <property type="project" value="UniProtKB-KW"/>
</dbReference>
<comment type="similarity">
    <text evidence="1">Belongs to the peptidase C1 family.</text>
</comment>
<reference evidence="9" key="2">
    <citation type="submission" date="2025-09" db="UniProtKB">
        <authorList>
            <consortium name="Ensembl"/>
        </authorList>
    </citation>
    <scope>IDENTIFICATION</scope>
</reference>
<evidence type="ECO:0000256" key="2">
    <source>
        <dbReference type="ARBA" id="ARBA00022670"/>
    </source>
</evidence>
<name>S4S012_PETMA</name>
<dbReference type="SMART" id="SM00645">
    <property type="entry name" value="Pept_C1"/>
    <property type="match status" value="1"/>
</dbReference>
<keyword evidence="5" id="KW-0865">Zymogen</keyword>
<dbReference type="CDD" id="cd02248">
    <property type="entry name" value="Peptidase_C1A"/>
    <property type="match status" value="1"/>
</dbReference>
<evidence type="ECO:0000256" key="5">
    <source>
        <dbReference type="ARBA" id="ARBA00023145"/>
    </source>
</evidence>
<dbReference type="InterPro" id="IPR013201">
    <property type="entry name" value="Prot_inhib_I29"/>
</dbReference>
<dbReference type="InterPro" id="IPR038765">
    <property type="entry name" value="Papain-like_cys_pep_sf"/>
</dbReference>
<dbReference type="InterPro" id="IPR039417">
    <property type="entry name" value="Peptidase_C1A_papain-like"/>
</dbReference>
<keyword evidence="4" id="KW-0788">Thiol protease</keyword>
<evidence type="ECO:0000313" key="9">
    <source>
        <dbReference type="Ensembl" id="ENSPMAP00000010803.1"/>
    </source>
</evidence>
<keyword evidence="3" id="KW-0378">Hydrolase</keyword>
<keyword evidence="2" id="KW-0645">Protease</keyword>